<reference evidence="2" key="2">
    <citation type="submission" date="2022-01" db="EMBL/GenBank/DDBJ databases">
        <authorList>
            <person name="Yamashiro T."/>
            <person name="Shiraishi A."/>
            <person name="Satake H."/>
            <person name="Nakayama K."/>
        </authorList>
    </citation>
    <scope>NUCLEOTIDE SEQUENCE</scope>
</reference>
<evidence type="ECO:0000313" key="2">
    <source>
        <dbReference type="EMBL" id="GJS64000.1"/>
    </source>
</evidence>
<gene>
    <name evidence="2" type="ORF">Tco_0678564</name>
</gene>
<protein>
    <submittedName>
        <fullName evidence="2">Uncharacterized protein</fullName>
    </submittedName>
</protein>
<feature type="region of interest" description="Disordered" evidence="1">
    <location>
        <begin position="25"/>
        <end position="45"/>
    </location>
</feature>
<keyword evidence="3" id="KW-1185">Reference proteome</keyword>
<evidence type="ECO:0000256" key="1">
    <source>
        <dbReference type="SAM" id="MobiDB-lite"/>
    </source>
</evidence>
<reference evidence="2" key="1">
    <citation type="journal article" date="2022" name="Int. J. Mol. Sci.">
        <title>Draft Genome of Tanacetum Coccineum: Genomic Comparison of Closely Related Tanacetum-Family Plants.</title>
        <authorList>
            <person name="Yamashiro T."/>
            <person name="Shiraishi A."/>
            <person name="Nakayama K."/>
            <person name="Satake H."/>
        </authorList>
    </citation>
    <scope>NUCLEOTIDE SEQUENCE</scope>
</reference>
<dbReference type="Proteomes" id="UP001151760">
    <property type="component" value="Unassembled WGS sequence"/>
</dbReference>
<name>A0ABQ4XGK8_9ASTR</name>
<organism evidence="2 3">
    <name type="scientific">Tanacetum coccineum</name>
    <dbReference type="NCBI Taxonomy" id="301880"/>
    <lineage>
        <taxon>Eukaryota</taxon>
        <taxon>Viridiplantae</taxon>
        <taxon>Streptophyta</taxon>
        <taxon>Embryophyta</taxon>
        <taxon>Tracheophyta</taxon>
        <taxon>Spermatophyta</taxon>
        <taxon>Magnoliopsida</taxon>
        <taxon>eudicotyledons</taxon>
        <taxon>Gunneridae</taxon>
        <taxon>Pentapetalae</taxon>
        <taxon>asterids</taxon>
        <taxon>campanulids</taxon>
        <taxon>Asterales</taxon>
        <taxon>Asteraceae</taxon>
        <taxon>Asteroideae</taxon>
        <taxon>Anthemideae</taxon>
        <taxon>Anthemidinae</taxon>
        <taxon>Tanacetum</taxon>
    </lineage>
</organism>
<dbReference type="EMBL" id="BQNB010009471">
    <property type="protein sequence ID" value="GJS64000.1"/>
    <property type="molecule type" value="Genomic_DNA"/>
</dbReference>
<proteinExistence type="predicted"/>
<sequence length="242" mass="27530">MPPRAMTQATIEKLVSDRVAAALAQDRATRGNTNEAGRPGGNIRGNVGGQGGAPPAYEFEPLVPENESVFQHQRMLQREKGKVAAAILQNERRILSARRDNKEWKLKLWNLRVKDSNISAYTQEVMNWSYYVPENGIREKSKKLEAYQSCLLKTLKENIFFQTSLFLMRLSEWAQHPNVTKLQSKLKVLPESNKRKVRATTTREAKQQQSWVAQQTTTTREITRTTTATTRTTIKDMGKLGL</sequence>
<comment type="caution">
    <text evidence="2">The sequence shown here is derived from an EMBL/GenBank/DDBJ whole genome shotgun (WGS) entry which is preliminary data.</text>
</comment>
<accession>A0ABQ4XGK8</accession>
<evidence type="ECO:0000313" key="3">
    <source>
        <dbReference type="Proteomes" id="UP001151760"/>
    </source>
</evidence>